<dbReference type="AlphaFoldDB" id="A0AAV5KRC4"/>
<name>A0AAV5KRC4_9ROSI</name>
<sequence length="73" mass="7638">MQVPQVPPAQFNKGGSSSSSPFGFRICGCANCSDSSSPEAKVVRSFEGSGSAGRVIDSVRDRDCSKVVAAHFR</sequence>
<dbReference type="EMBL" id="BPVZ01000074">
    <property type="protein sequence ID" value="GKV27119.1"/>
    <property type="molecule type" value="Genomic_DNA"/>
</dbReference>
<gene>
    <name evidence="2" type="ORF">SLEP1_g36324</name>
</gene>
<feature type="region of interest" description="Disordered" evidence="1">
    <location>
        <begin position="1"/>
        <end position="20"/>
    </location>
</feature>
<comment type="caution">
    <text evidence="2">The sequence shown here is derived from an EMBL/GenBank/DDBJ whole genome shotgun (WGS) entry which is preliminary data.</text>
</comment>
<keyword evidence="3" id="KW-1185">Reference proteome</keyword>
<organism evidence="2 3">
    <name type="scientific">Rubroshorea leprosula</name>
    <dbReference type="NCBI Taxonomy" id="152421"/>
    <lineage>
        <taxon>Eukaryota</taxon>
        <taxon>Viridiplantae</taxon>
        <taxon>Streptophyta</taxon>
        <taxon>Embryophyta</taxon>
        <taxon>Tracheophyta</taxon>
        <taxon>Spermatophyta</taxon>
        <taxon>Magnoliopsida</taxon>
        <taxon>eudicotyledons</taxon>
        <taxon>Gunneridae</taxon>
        <taxon>Pentapetalae</taxon>
        <taxon>rosids</taxon>
        <taxon>malvids</taxon>
        <taxon>Malvales</taxon>
        <taxon>Dipterocarpaceae</taxon>
        <taxon>Rubroshorea</taxon>
    </lineage>
</organism>
<accession>A0AAV5KRC4</accession>
<proteinExistence type="predicted"/>
<protein>
    <submittedName>
        <fullName evidence="2">Uncharacterized protein</fullName>
    </submittedName>
</protein>
<dbReference type="Proteomes" id="UP001054252">
    <property type="component" value="Unassembled WGS sequence"/>
</dbReference>
<reference evidence="2 3" key="1">
    <citation type="journal article" date="2021" name="Commun. Biol.">
        <title>The genome of Shorea leprosula (Dipterocarpaceae) highlights the ecological relevance of drought in aseasonal tropical rainforests.</title>
        <authorList>
            <person name="Ng K.K.S."/>
            <person name="Kobayashi M.J."/>
            <person name="Fawcett J.A."/>
            <person name="Hatakeyama M."/>
            <person name="Paape T."/>
            <person name="Ng C.H."/>
            <person name="Ang C.C."/>
            <person name="Tnah L.H."/>
            <person name="Lee C.T."/>
            <person name="Nishiyama T."/>
            <person name="Sese J."/>
            <person name="O'Brien M.J."/>
            <person name="Copetti D."/>
            <person name="Mohd Noor M.I."/>
            <person name="Ong R.C."/>
            <person name="Putra M."/>
            <person name="Sireger I.Z."/>
            <person name="Indrioko S."/>
            <person name="Kosugi Y."/>
            <person name="Izuno A."/>
            <person name="Isagi Y."/>
            <person name="Lee S.L."/>
            <person name="Shimizu K.K."/>
        </authorList>
    </citation>
    <scope>NUCLEOTIDE SEQUENCE [LARGE SCALE GENOMIC DNA]</scope>
    <source>
        <strain evidence="2">214</strain>
    </source>
</reference>
<evidence type="ECO:0000313" key="2">
    <source>
        <dbReference type="EMBL" id="GKV27119.1"/>
    </source>
</evidence>
<evidence type="ECO:0000256" key="1">
    <source>
        <dbReference type="SAM" id="MobiDB-lite"/>
    </source>
</evidence>
<evidence type="ECO:0000313" key="3">
    <source>
        <dbReference type="Proteomes" id="UP001054252"/>
    </source>
</evidence>